<dbReference type="RefSeq" id="XP_016214272.1">
    <property type="nucleotide sequence ID" value="XM_016358070.1"/>
</dbReference>
<dbReference type="VEuPathDB" id="FungiDB:PV09_04681"/>
<dbReference type="Gene3D" id="3.40.50.1240">
    <property type="entry name" value="Phosphoglycerate mutase-like"/>
    <property type="match status" value="1"/>
</dbReference>
<evidence type="ECO:0000313" key="1">
    <source>
        <dbReference type="EMBL" id="KIW04403.1"/>
    </source>
</evidence>
<dbReference type="Pfam" id="PF00300">
    <property type="entry name" value="His_Phos_1"/>
    <property type="match status" value="1"/>
</dbReference>
<dbReference type="FunCoup" id="A0A0D2AC26">
    <property type="interactions" value="164"/>
</dbReference>
<protein>
    <recommendedName>
        <fullName evidence="3">Phosphoglycerate mutase</fullName>
    </recommendedName>
</protein>
<accession>A0A0D2AC26</accession>
<sequence>MTMKMKMAQVSDIPSPAPRYRYSTVAGIFSPSEPGVDGKSFDYVKENLGLRFASWTDFTEEVKRLNSNAPPGTLYKVLFLGRHGEGWHNVAERKYGRDEWNRYWARQEGDAEGSWVDARLTETGLKQASTAANFWKEQMTKGLPAPDSYYTSPLSRCLQTCHGTFGNLQLPSDRPFKPVVKELLRETLGRHACDRRSSMTELRSFIATFARPDPFVFEPGFSEVDALWKPEPREMDEDTQARQRIVLDEIFNRDKGQFISITSHSGAVRAMLEVVGHRLFRLGQGSVMAVLVKAEQIEA</sequence>
<dbReference type="PANTHER" id="PTHR48100:SF1">
    <property type="entry name" value="HISTIDINE PHOSPHATASE FAMILY PROTEIN-RELATED"/>
    <property type="match status" value="1"/>
</dbReference>
<dbReference type="GeneID" id="27312654"/>
<dbReference type="HOGENOM" id="CLU_039184_0_1_1"/>
<dbReference type="InterPro" id="IPR050275">
    <property type="entry name" value="PGM_Phosphatase"/>
</dbReference>
<dbReference type="CDD" id="cd07067">
    <property type="entry name" value="HP_PGM_like"/>
    <property type="match status" value="1"/>
</dbReference>
<reference evidence="1 2" key="1">
    <citation type="submission" date="2015-01" db="EMBL/GenBank/DDBJ databases">
        <title>The Genome Sequence of Ochroconis gallopava CBS43764.</title>
        <authorList>
            <consortium name="The Broad Institute Genomics Platform"/>
            <person name="Cuomo C."/>
            <person name="de Hoog S."/>
            <person name="Gorbushina A."/>
            <person name="Stielow B."/>
            <person name="Teixiera M."/>
            <person name="Abouelleil A."/>
            <person name="Chapman S.B."/>
            <person name="Priest M."/>
            <person name="Young S.K."/>
            <person name="Wortman J."/>
            <person name="Nusbaum C."/>
            <person name="Birren B."/>
        </authorList>
    </citation>
    <scope>NUCLEOTIDE SEQUENCE [LARGE SCALE GENOMIC DNA]</scope>
    <source>
        <strain evidence="1 2">CBS 43764</strain>
    </source>
</reference>
<dbReference type="AlphaFoldDB" id="A0A0D2AC26"/>
<dbReference type="GO" id="GO:0005737">
    <property type="term" value="C:cytoplasm"/>
    <property type="evidence" value="ECO:0007669"/>
    <property type="project" value="TreeGrafter"/>
</dbReference>
<organism evidence="1 2">
    <name type="scientific">Verruconis gallopava</name>
    <dbReference type="NCBI Taxonomy" id="253628"/>
    <lineage>
        <taxon>Eukaryota</taxon>
        <taxon>Fungi</taxon>
        <taxon>Dikarya</taxon>
        <taxon>Ascomycota</taxon>
        <taxon>Pezizomycotina</taxon>
        <taxon>Dothideomycetes</taxon>
        <taxon>Pleosporomycetidae</taxon>
        <taxon>Venturiales</taxon>
        <taxon>Sympoventuriaceae</taxon>
        <taxon>Verruconis</taxon>
    </lineage>
</organism>
<dbReference type="InParanoid" id="A0A0D2AC26"/>
<keyword evidence="2" id="KW-1185">Reference proteome</keyword>
<dbReference type="EMBL" id="KN847541">
    <property type="protein sequence ID" value="KIW04403.1"/>
    <property type="molecule type" value="Genomic_DNA"/>
</dbReference>
<dbReference type="InterPro" id="IPR029033">
    <property type="entry name" value="His_PPase_superfam"/>
</dbReference>
<gene>
    <name evidence="1" type="ORF">PV09_04681</name>
</gene>
<evidence type="ECO:0000313" key="2">
    <source>
        <dbReference type="Proteomes" id="UP000053259"/>
    </source>
</evidence>
<dbReference type="GO" id="GO:0016791">
    <property type="term" value="F:phosphatase activity"/>
    <property type="evidence" value="ECO:0007669"/>
    <property type="project" value="TreeGrafter"/>
</dbReference>
<proteinExistence type="predicted"/>
<dbReference type="OrthoDB" id="496981at2759"/>
<dbReference type="SMART" id="SM00855">
    <property type="entry name" value="PGAM"/>
    <property type="match status" value="1"/>
</dbReference>
<dbReference type="SUPFAM" id="SSF53254">
    <property type="entry name" value="Phosphoglycerate mutase-like"/>
    <property type="match status" value="1"/>
</dbReference>
<dbReference type="Proteomes" id="UP000053259">
    <property type="component" value="Unassembled WGS sequence"/>
</dbReference>
<evidence type="ECO:0008006" key="3">
    <source>
        <dbReference type="Google" id="ProtNLM"/>
    </source>
</evidence>
<dbReference type="InterPro" id="IPR013078">
    <property type="entry name" value="His_Pase_superF_clade-1"/>
</dbReference>
<name>A0A0D2AC26_9PEZI</name>
<dbReference type="PANTHER" id="PTHR48100">
    <property type="entry name" value="BROAD-SPECIFICITY PHOSPHATASE YOR283W-RELATED"/>
    <property type="match status" value="1"/>
</dbReference>